<dbReference type="EMBL" id="JADIKK010000008">
    <property type="protein sequence ID" value="MFK2878645.1"/>
    <property type="molecule type" value="Genomic_DNA"/>
</dbReference>
<feature type="domain" description="FAD-binding" evidence="3">
    <location>
        <begin position="7"/>
        <end position="347"/>
    </location>
</feature>
<evidence type="ECO:0000256" key="1">
    <source>
        <dbReference type="ARBA" id="ARBA00023002"/>
    </source>
</evidence>
<name>A0ABW8JAU5_9GAMM</name>
<dbReference type="PRINTS" id="PR00420">
    <property type="entry name" value="RNGMNOXGNASE"/>
</dbReference>
<evidence type="ECO:0000313" key="4">
    <source>
        <dbReference type="EMBL" id="MFK2878645.1"/>
    </source>
</evidence>
<proteinExistence type="predicted"/>
<dbReference type="PANTHER" id="PTHR13789">
    <property type="entry name" value="MONOOXYGENASE"/>
    <property type="match status" value="1"/>
</dbReference>
<keyword evidence="2 4" id="KW-0503">Monooxygenase</keyword>
<organism evidence="4 5">
    <name type="scientific">Rhodanobacter hydrolyticus</name>
    <dbReference type="NCBI Taxonomy" id="2250595"/>
    <lineage>
        <taxon>Bacteria</taxon>
        <taxon>Pseudomonadati</taxon>
        <taxon>Pseudomonadota</taxon>
        <taxon>Gammaproteobacteria</taxon>
        <taxon>Lysobacterales</taxon>
        <taxon>Rhodanobacteraceae</taxon>
        <taxon>Rhodanobacter</taxon>
    </lineage>
</organism>
<dbReference type="Proteomes" id="UP001620339">
    <property type="component" value="Unassembled WGS sequence"/>
</dbReference>
<evidence type="ECO:0000313" key="5">
    <source>
        <dbReference type="Proteomes" id="UP001620339"/>
    </source>
</evidence>
<dbReference type="SUPFAM" id="SSF51905">
    <property type="entry name" value="FAD/NAD(P)-binding domain"/>
    <property type="match status" value="1"/>
</dbReference>
<dbReference type="InterPro" id="IPR002938">
    <property type="entry name" value="FAD-bd"/>
</dbReference>
<dbReference type="InterPro" id="IPR050493">
    <property type="entry name" value="FAD-dep_Monooxygenase_BioMet"/>
</dbReference>
<sequence>MAAVKHALVIGGGIAGPAVALALGKAGIRSTIYESYPAAADGVGAGMMLAPNGLEALKIIGIDAELHAVSRPISHMAIADSRGKVLCRFSGLAGMQPSRVVWRSDLYKVLRNAVEAAAIPIVYGKRLVGASETTDGVCVQFADGSHASGDILIGADGIRSTVRGLIDPNAPAPQYTGHLGFGGGAPHGTVEAPSDTMTFVFGKRAFLGYWLDPNLGICWFTALPHDTPLTSAEVRKVPASQWLNRLRDLCQDDHPAQALLQHADADQLIATGASEMMPPVPRWHSKRMVLVGDAVHAPSSSSGQGASLAIESAIQLARCLRDLPRPAQAFERYEQLRRERVERVAANAARSNSKKASGPLAKAVAHILMPIALKTFFKPDKMFGGQHSYRIDWAASVLEKPAPSASGFP</sequence>
<keyword evidence="1" id="KW-0560">Oxidoreductase</keyword>
<comment type="caution">
    <text evidence="4">The sequence shown here is derived from an EMBL/GenBank/DDBJ whole genome shotgun (WGS) entry which is preliminary data.</text>
</comment>
<gene>
    <name evidence="4" type="ORF">ISP25_16350</name>
</gene>
<evidence type="ECO:0000256" key="2">
    <source>
        <dbReference type="ARBA" id="ARBA00023033"/>
    </source>
</evidence>
<keyword evidence="5" id="KW-1185">Reference proteome</keyword>
<dbReference type="Pfam" id="PF01494">
    <property type="entry name" value="FAD_binding_3"/>
    <property type="match status" value="1"/>
</dbReference>
<dbReference type="RefSeq" id="WP_404615412.1">
    <property type="nucleotide sequence ID" value="NZ_JADIKK010000008.1"/>
</dbReference>
<dbReference type="Gene3D" id="3.50.50.60">
    <property type="entry name" value="FAD/NAD(P)-binding domain"/>
    <property type="match status" value="1"/>
</dbReference>
<dbReference type="PANTHER" id="PTHR13789:SF309">
    <property type="entry name" value="PUTATIVE (AFU_ORTHOLOGUE AFUA_6G14510)-RELATED"/>
    <property type="match status" value="1"/>
</dbReference>
<dbReference type="GO" id="GO:0004497">
    <property type="term" value="F:monooxygenase activity"/>
    <property type="evidence" value="ECO:0007669"/>
    <property type="project" value="UniProtKB-KW"/>
</dbReference>
<reference evidence="4 5" key="1">
    <citation type="submission" date="2020-10" db="EMBL/GenBank/DDBJ databases">
        <title>Phylogeny of dyella-like bacteria.</title>
        <authorList>
            <person name="Fu J."/>
        </authorList>
    </citation>
    <scope>NUCLEOTIDE SEQUENCE [LARGE SCALE GENOMIC DNA]</scope>
    <source>
        <strain evidence="4 5">KACC 19113</strain>
    </source>
</reference>
<evidence type="ECO:0000259" key="3">
    <source>
        <dbReference type="Pfam" id="PF01494"/>
    </source>
</evidence>
<protein>
    <submittedName>
        <fullName evidence="4">FAD-dependent monooxygenase</fullName>
    </submittedName>
</protein>
<accession>A0ABW8JAU5</accession>
<dbReference type="InterPro" id="IPR036188">
    <property type="entry name" value="FAD/NAD-bd_sf"/>
</dbReference>